<evidence type="ECO:0000256" key="1">
    <source>
        <dbReference type="SAM" id="MobiDB-lite"/>
    </source>
</evidence>
<feature type="compositionally biased region" description="Polar residues" evidence="1">
    <location>
        <begin position="125"/>
        <end position="137"/>
    </location>
</feature>
<proteinExistence type="predicted"/>
<accession>A0A015MVT9</accession>
<dbReference type="EMBL" id="JEMT01017940">
    <property type="protein sequence ID" value="EXX67180.1"/>
    <property type="molecule type" value="Genomic_DNA"/>
</dbReference>
<name>A0A015MVT9_RHIIW</name>
<feature type="compositionally biased region" description="Low complexity" evidence="1">
    <location>
        <begin position="311"/>
        <end position="322"/>
    </location>
</feature>
<feature type="region of interest" description="Disordered" evidence="1">
    <location>
        <begin position="113"/>
        <end position="146"/>
    </location>
</feature>
<sequence>MQNDNVTITNSSNNSNNSSSNFNFVAEDRGKSLADEKMDGSFYEKVCFNKEEQMPEVSPANVPDSDIAQLKHHAPVCEAVPEITVPVSPSLCEDDKKTDEFLDLVQKKSVSDRIRQRNKEKKIQQDNQLDCNLSKNDSSGDDDFTVPSEQALERDLMQQLSLPSTSIDTEILLTPPVIDKKQQFSVTAECIVYMFRKAVRSVKINTAKQQVYQEVKKLLPDISVVNLRQQLSRARKLYKLFNAVGVKKIKQVTYSANAISNLNNTQIQNIIVYVLSKAITGDHQNPKNNQINASDVLDSAKASVSTAPIPSNHDSNSSSNSSGTDPNKMECLYRYAVKHGLDPEKFSIITEAEKKRWTYACLRGILERDMNFYRGGIKRKEDPRKYYTFLTDRERLIGEELLRRDILKSGLSTEWLDNLMKEWEKIHTQFIQVFAQESSSPKKMDDKVEVVLPFSQPNSPIHDQAYFRNKVLKLYPDIHLHRNGNAGTNDIYRCRTKSSLCPSCGTNHEENIVGYYRNEIGTSGTSYRIGCMFRYTGALEIQA</sequence>
<feature type="region of interest" description="Disordered" evidence="1">
    <location>
        <begin position="1"/>
        <end position="23"/>
    </location>
</feature>
<evidence type="ECO:0000313" key="4">
    <source>
        <dbReference type="Proteomes" id="UP000022910"/>
    </source>
</evidence>
<protein>
    <submittedName>
        <fullName evidence="3">Uncharacterized protein</fullName>
    </submittedName>
</protein>
<organism evidence="3 4">
    <name type="scientific">Rhizophagus irregularis (strain DAOM 197198w)</name>
    <name type="common">Glomus intraradices</name>
    <dbReference type="NCBI Taxonomy" id="1432141"/>
    <lineage>
        <taxon>Eukaryota</taxon>
        <taxon>Fungi</taxon>
        <taxon>Fungi incertae sedis</taxon>
        <taxon>Mucoromycota</taxon>
        <taxon>Glomeromycotina</taxon>
        <taxon>Glomeromycetes</taxon>
        <taxon>Glomerales</taxon>
        <taxon>Glomeraceae</taxon>
        <taxon>Rhizophagus</taxon>
    </lineage>
</organism>
<dbReference type="Proteomes" id="UP000022910">
    <property type="component" value="Unassembled WGS sequence"/>
</dbReference>
<dbReference type="AlphaFoldDB" id="A0A015MVT9"/>
<evidence type="ECO:0000313" key="2">
    <source>
        <dbReference type="EMBL" id="EXX67180.1"/>
    </source>
</evidence>
<feature type="compositionally biased region" description="Low complexity" evidence="1">
    <location>
        <begin position="10"/>
        <end position="23"/>
    </location>
</feature>
<reference evidence="3 4" key="1">
    <citation type="submission" date="2014-02" db="EMBL/GenBank/DDBJ databases">
        <title>Single nucleus genome sequencing reveals high similarity among nuclei of an endomycorrhizal fungus.</title>
        <authorList>
            <person name="Lin K."/>
            <person name="Geurts R."/>
            <person name="Zhang Z."/>
            <person name="Limpens E."/>
            <person name="Saunders D.G."/>
            <person name="Mu D."/>
            <person name="Pang E."/>
            <person name="Cao H."/>
            <person name="Cha H."/>
            <person name="Lin T."/>
            <person name="Zhou Q."/>
            <person name="Shang Y."/>
            <person name="Li Y."/>
            <person name="Ivanov S."/>
            <person name="Sharma T."/>
            <person name="Velzen R.V."/>
            <person name="Ruijter N.D."/>
            <person name="Aanen D.K."/>
            <person name="Win J."/>
            <person name="Kamoun S."/>
            <person name="Bisseling T."/>
            <person name="Huang S."/>
        </authorList>
    </citation>
    <scope>NUCLEOTIDE SEQUENCE [LARGE SCALE GENOMIC DNA]</scope>
    <source>
        <strain evidence="3">DAOM 197198w</strain>
        <strain evidence="4">DAOM197198w</strain>
    </source>
</reference>
<dbReference type="OrthoDB" id="2354161at2759"/>
<dbReference type="EMBL" id="JEMT01016324">
    <property type="protein sequence ID" value="EXX70888.1"/>
    <property type="molecule type" value="Genomic_DNA"/>
</dbReference>
<evidence type="ECO:0000313" key="3">
    <source>
        <dbReference type="EMBL" id="EXX70888.1"/>
    </source>
</evidence>
<feature type="compositionally biased region" description="Basic and acidic residues" evidence="1">
    <location>
        <begin position="113"/>
        <end position="124"/>
    </location>
</feature>
<comment type="caution">
    <text evidence="3">The sequence shown here is derived from an EMBL/GenBank/DDBJ whole genome shotgun (WGS) entry which is preliminary data.</text>
</comment>
<gene>
    <name evidence="3" type="ORF">RirG_083360</name>
    <name evidence="2" type="ORF">RirG_116770</name>
</gene>
<keyword evidence="4" id="KW-1185">Reference proteome</keyword>
<feature type="region of interest" description="Disordered" evidence="1">
    <location>
        <begin position="304"/>
        <end position="325"/>
    </location>
</feature>
<dbReference type="HOGENOM" id="CLU_501668_0_0_1"/>